<dbReference type="InterPro" id="IPR043040">
    <property type="entry name" value="PLipase_B-like_dom1"/>
</dbReference>
<name>A0AA89BPH8_PINIB</name>
<comment type="function">
    <text evidence="7">Putative phospholipase.</text>
</comment>
<sequence length="114" mass="12838">VVYSVTTSTILIRFSCMITVLSLYQYGTVYCENRKCSYKAGSMDFEKGTAVGVYNDTLETTGWGILDIASGYGAETSDSDIMYAAGYVEGYLTAKRIYQHYQNMKDYFLTSRIK</sequence>
<dbReference type="PANTHER" id="PTHR12370:SF1">
    <property type="entry name" value="PHOSPHOLIPASE B-LIKE 1"/>
    <property type="match status" value="1"/>
</dbReference>
<keyword evidence="3 7" id="KW-0378">Hydrolase</keyword>
<evidence type="ECO:0000256" key="4">
    <source>
        <dbReference type="ARBA" id="ARBA00022963"/>
    </source>
</evidence>
<evidence type="ECO:0000256" key="2">
    <source>
        <dbReference type="ARBA" id="ARBA00022729"/>
    </source>
</evidence>
<evidence type="ECO:0000256" key="5">
    <source>
        <dbReference type="ARBA" id="ARBA00023098"/>
    </source>
</evidence>
<dbReference type="EMBL" id="VSWD01000010">
    <property type="protein sequence ID" value="KAK3090580.1"/>
    <property type="molecule type" value="Genomic_DNA"/>
</dbReference>
<proteinExistence type="inferred from homology"/>
<organism evidence="8 9">
    <name type="scientific">Pinctada imbricata</name>
    <name type="common">Atlantic pearl-oyster</name>
    <name type="synonym">Pinctada martensii</name>
    <dbReference type="NCBI Taxonomy" id="66713"/>
    <lineage>
        <taxon>Eukaryota</taxon>
        <taxon>Metazoa</taxon>
        <taxon>Spiralia</taxon>
        <taxon>Lophotrochozoa</taxon>
        <taxon>Mollusca</taxon>
        <taxon>Bivalvia</taxon>
        <taxon>Autobranchia</taxon>
        <taxon>Pteriomorphia</taxon>
        <taxon>Pterioida</taxon>
        <taxon>Pterioidea</taxon>
        <taxon>Pteriidae</taxon>
        <taxon>Pinctada</taxon>
    </lineage>
</organism>
<reference evidence="8" key="1">
    <citation type="submission" date="2019-08" db="EMBL/GenBank/DDBJ databases">
        <title>The improved chromosome-level genome for the pearl oyster Pinctada fucata martensii using PacBio sequencing and Hi-C.</title>
        <authorList>
            <person name="Zheng Z."/>
        </authorList>
    </citation>
    <scope>NUCLEOTIDE SEQUENCE</scope>
    <source>
        <strain evidence="8">ZZ-2019</strain>
        <tissue evidence="8">Adductor muscle</tissue>
    </source>
</reference>
<dbReference type="EC" id="3.1.1.-" evidence="7"/>
<dbReference type="AlphaFoldDB" id="A0AA89BPH8"/>
<comment type="similarity">
    <text evidence="1 7">Belongs to the phospholipase B-like family.</text>
</comment>
<keyword evidence="5 7" id="KW-0443">Lipid metabolism</keyword>
<evidence type="ECO:0000256" key="1">
    <source>
        <dbReference type="ARBA" id="ARBA00007835"/>
    </source>
</evidence>
<dbReference type="GO" id="GO:0005576">
    <property type="term" value="C:extracellular region"/>
    <property type="evidence" value="ECO:0007669"/>
    <property type="project" value="TreeGrafter"/>
</dbReference>
<protein>
    <recommendedName>
        <fullName evidence="7">Phospholipase B-like</fullName>
        <ecNumber evidence="7">3.1.1.-</ecNumber>
    </recommendedName>
</protein>
<dbReference type="Pfam" id="PF04916">
    <property type="entry name" value="Phospholip_B"/>
    <property type="match status" value="1"/>
</dbReference>
<dbReference type="InterPro" id="IPR043041">
    <property type="entry name" value="PLipase_B-like_dom2"/>
</dbReference>
<keyword evidence="6" id="KW-0325">Glycoprotein</keyword>
<dbReference type="InterPro" id="IPR007000">
    <property type="entry name" value="PLipase_B-like"/>
</dbReference>
<keyword evidence="2" id="KW-0732">Signal</keyword>
<accession>A0AA89BPH8</accession>
<dbReference type="Proteomes" id="UP001186944">
    <property type="component" value="Unassembled WGS sequence"/>
</dbReference>
<dbReference type="Gene3D" id="2.10.70.60">
    <property type="entry name" value="Phospholipase B-like, domain 1"/>
    <property type="match status" value="1"/>
</dbReference>
<feature type="non-terminal residue" evidence="8">
    <location>
        <position position="1"/>
    </location>
</feature>
<comment type="caution">
    <text evidence="8">The sequence shown here is derived from an EMBL/GenBank/DDBJ whole genome shotgun (WGS) entry which is preliminary data.</text>
</comment>
<evidence type="ECO:0000256" key="7">
    <source>
        <dbReference type="RuleBase" id="RU364138"/>
    </source>
</evidence>
<evidence type="ECO:0000256" key="3">
    <source>
        <dbReference type="ARBA" id="ARBA00022801"/>
    </source>
</evidence>
<evidence type="ECO:0000313" key="9">
    <source>
        <dbReference type="Proteomes" id="UP001186944"/>
    </source>
</evidence>
<dbReference type="GO" id="GO:0004620">
    <property type="term" value="F:phospholipase activity"/>
    <property type="evidence" value="ECO:0007669"/>
    <property type="project" value="InterPro"/>
</dbReference>
<evidence type="ECO:0000313" key="8">
    <source>
        <dbReference type="EMBL" id="KAK3090580.1"/>
    </source>
</evidence>
<dbReference type="GO" id="GO:0009395">
    <property type="term" value="P:phospholipid catabolic process"/>
    <property type="evidence" value="ECO:0007669"/>
    <property type="project" value="TreeGrafter"/>
</dbReference>
<keyword evidence="9" id="KW-1185">Reference proteome</keyword>
<gene>
    <name evidence="8" type="ORF">FSP39_012855</name>
</gene>
<dbReference type="PANTHER" id="PTHR12370">
    <property type="entry name" value="PHOSPHOLIPASE B-RELATED"/>
    <property type="match status" value="1"/>
</dbReference>
<dbReference type="Gene3D" id="1.10.439.20">
    <property type="entry name" value="Phospholipase B-like, domain 2"/>
    <property type="match status" value="1"/>
</dbReference>
<keyword evidence="4 7" id="KW-0442">Lipid degradation</keyword>
<evidence type="ECO:0000256" key="6">
    <source>
        <dbReference type="ARBA" id="ARBA00023180"/>
    </source>
</evidence>